<comment type="caution">
    <text evidence="1">The sequence shown here is derived from an EMBL/GenBank/DDBJ whole genome shotgun (WGS) entry which is preliminary data.</text>
</comment>
<organism evidence="1 2">
    <name type="scientific">Eschrichtius robustus</name>
    <name type="common">California gray whale</name>
    <name type="synonym">Eschrichtius gibbosus</name>
    <dbReference type="NCBI Taxonomy" id="9764"/>
    <lineage>
        <taxon>Eukaryota</taxon>
        <taxon>Metazoa</taxon>
        <taxon>Chordata</taxon>
        <taxon>Craniata</taxon>
        <taxon>Vertebrata</taxon>
        <taxon>Euteleostomi</taxon>
        <taxon>Mammalia</taxon>
        <taxon>Eutheria</taxon>
        <taxon>Laurasiatheria</taxon>
        <taxon>Artiodactyla</taxon>
        <taxon>Whippomorpha</taxon>
        <taxon>Cetacea</taxon>
        <taxon>Mysticeti</taxon>
        <taxon>Eschrichtiidae</taxon>
        <taxon>Eschrichtius</taxon>
    </lineage>
</organism>
<name>A0AB34HZR5_ESCRO</name>
<proteinExistence type="predicted"/>
<dbReference type="AlphaFoldDB" id="A0AB34HZR5"/>
<accession>A0AB34HZR5</accession>
<reference evidence="1 2" key="1">
    <citation type="submission" date="2022-11" db="EMBL/GenBank/DDBJ databases">
        <title>Whole genome sequence of Eschrichtius robustus ER-17-0199.</title>
        <authorList>
            <person name="Bruniche-Olsen A."/>
            <person name="Black A.N."/>
            <person name="Fields C.J."/>
            <person name="Walden K."/>
            <person name="Dewoody J.A."/>
        </authorList>
    </citation>
    <scope>NUCLEOTIDE SEQUENCE [LARGE SCALE GENOMIC DNA]</scope>
    <source>
        <strain evidence="1">ER-17-0199</strain>
        <tissue evidence="1">Blubber</tissue>
    </source>
</reference>
<evidence type="ECO:0000313" key="1">
    <source>
        <dbReference type="EMBL" id="KAJ8796386.1"/>
    </source>
</evidence>
<evidence type="ECO:0000313" key="2">
    <source>
        <dbReference type="Proteomes" id="UP001159641"/>
    </source>
</evidence>
<sequence>MLGFSSMNQSGQLIKLFKMVLKVRKETPVPPKAEAKANTLKAKRTVLKGVFSHAKKDPHLTYLLTAQDTAA</sequence>
<keyword evidence="2" id="KW-1185">Reference proteome</keyword>
<protein>
    <submittedName>
        <fullName evidence="1">Uncharacterized protein</fullName>
    </submittedName>
</protein>
<dbReference type="EMBL" id="JAIQCJ010000418">
    <property type="protein sequence ID" value="KAJ8796386.1"/>
    <property type="molecule type" value="Genomic_DNA"/>
</dbReference>
<gene>
    <name evidence="1" type="ORF">J1605_017941</name>
</gene>
<dbReference type="Proteomes" id="UP001159641">
    <property type="component" value="Unassembled WGS sequence"/>
</dbReference>